<feature type="region of interest" description="Disordered" evidence="10">
    <location>
        <begin position="547"/>
        <end position="573"/>
    </location>
</feature>
<dbReference type="InterPro" id="IPR010402">
    <property type="entry name" value="CCT_domain"/>
</dbReference>
<dbReference type="InterPro" id="IPR045279">
    <property type="entry name" value="ARR-like"/>
</dbReference>
<dbReference type="GO" id="GO:0000160">
    <property type="term" value="P:phosphorelay signal transduction system"/>
    <property type="evidence" value="ECO:0007669"/>
    <property type="project" value="UniProtKB-KW"/>
</dbReference>
<dbReference type="GO" id="GO:0005634">
    <property type="term" value="C:nucleus"/>
    <property type="evidence" value="ECO:0007669"/>
    <property type="project" value="UniProtKB-SubCell"/>
</dbReference>
<keyword evidence="6" id="KW-0804">Transcription</keyword>
<feature type="domain" description="CCT" evidence="12">
    <location>
        <begin position="521"/>
        <end position="563"/>
    </location>
</feature>
<feature type="region of interest" description="Disordered" evidence="10">
    <location>
        <begin position="346"/>
        <end position="377"/>
    </location>
</feature>
<evidence type="ECO:0000256" key="1">
    <source>
        <dbReference type="ARBA" id="ARBA00004123"/>
    </source>
</evidence>
<evidence type="ECO:0000256" key="9">
    <source>
        <dbReference type="PROSITE-ProRule" id="PRU00357"/>
    </source>
</evidence>
<dbReference type="SUPFAM" id="SSF52172">
    <property type="entry name" value="CheY-like"/>
    <property type="match status" value="1"/>
</dbReference>
<evidence type="ECO:0000259" key="12">
    <source>
        <dbReference type="PROSITE" id="PS51017"/>
    </source>
</evidence>
<dbReference type="PANTHER" id="PTHR43874">
    <property type="entry name" value="TWO-COMPONENT RESPONSE REGULATOR"/>
    <property type="match status" value="1"/>
</dbReference>
<evidence type="ECO:0000256" key="6">
    <source>
        <dbReference type="ARBA" id="ARBA00023163"/>
    </source>
</evidence>
<dbReference type="SMART" id="SM00448">
    <property type="entry name" value="REC"/>
    <property type="match status" value="1"/>
</dbReference>
<feature type="region of interest" description="Disordered" evidence="10">
    <location>
        <begin position="235"/>
        <end position="279"/>
    </location>
</feature>
<reference evidence="13" key="1">
    <citation type="submission" date="2022-07" db="EMBL/GenBank/DDBJ databases">
        <authorList>
            <person name="Macas J."/>
            <person name="Novak P."/>
            <person name="Neumann P."/>
        </authorList>
    </citation>
    <scope>NUCLEOTIDE SEQUENCE</scope>
</reference>
<keyword evidence="7 9" id="KW-0539">Nucleus</keyword>
<dbReference type="InterPro" id="IPR011006">
    <property type="entry name" value="CheY-like_superfamily"/>
</dbReference>
<evidence type="ECO:0000256" key="7">
    <source>
        <dbReference type="ARBA" id="ARBA00023242"/>
    </source>
</evidence>
<gene>
    <name evidence="13" type="ORF">CEURO_LOCUS19059</name>
</gene>
<evidence type="ECO:0000313" key="14">
    <source>
        <dbReference type="Proteomes" id="UP001152484"/>
    </source>
</evidence>
<evidence type="ECO:0000259" key="11">
    <source>
        <dbReference type="PROSITE" id="PS50110"/>
    </source>
</evidence>
<protein>
    <recommendedName>
        <fullName evidence="15">Two-component response regulator-like APRR5</fullName>
    </recommendedName>
</protein>
<evidence type="ECO:0000256" key="5">
    <source>
        <dbReference type="ARBA" id="ARBA00023108"/>
    </source>
</evidence>
<feature type="domain" description="Response regulatory" evidence="11">
    <location>
        <begin position="66"/>
        <end position="184"/>
    </location>
</feature>
<evidence type="ECO:0000256" key="10">
    <source>
        <dbReference type="SAM" id="MobiDB-lite"/>
    </source>
</evidence>
<evidence type="ECO:0000256" key="2">
    <source>
        <dbReference type="ARBA" id="ARBA00010330"/>
    </source>
</evidence>
<keyword evidence="4" id="KW-0805">Transcription regulation</keyword>
<evidence type="ECO:0000256" key="3">
    <source>
        <dbReference type="ARBA" id="ARBA00023012"/>
    </source>
</evidence>
<evidence type="ECO:0000313" key="13">
    <source>
        <dbReference type="EMBL" id="CAH9111029.1"/>
    </source>
</evidence>
<name>A0A9P0ZUJ0_CUSEU</name>
<dbReference type="OrthoDB" id="60033at2759"/>
<dbReference type="Pfam" id="PF00072">
    <property type="entry name" value="Response_reg"/>
    <property type="match status" value="1"/>
</dbReference>
<dbReference type="Gene3D" id="3.40.50.2300">
    <property type="match status" value="1"/>
</dbReference>
<comment type="subcellular location">
    <subcellularLocation>
        <location evidence="1 9">Nucleus</location>
    </subcellularLocation>
</comment>
<dbReference type="Proteomes" id="UP001152484">
    <property type="component" value="Unassembled WGS sequence"/>
</dbReference>
<dbReference type="PROSITE" id="PS50110">
    <property type="entry name" value="RESPONSE_REGULATORY"/>
    <property type="match status" value="1"/>
</dbReference>
<dbReference type="GO" id="GO:0009736">
    <property type="term" value="P:cytokinin-activated signaling pathway"/>
    <property type="evidence" value="ECO:0007669"/>
    <property type="project" value="InterPro"/>
</dbReference>
<evidence type="ECO:0000256" key="4">
    <source>
        <dbReference type="ARBA" id="ARBA00023015"/>
    </source>
</evidence>
<dbReference type="PANTHER" id="PTHR43874:SF95">
    <property type="entry name" value="TWO-COMPONENT RESPONSE REGULATOR-LIKE APRR5"/>
    <property type="match status" value="1"/>
</dbReference>
<accession>A0A9P0ZUJ0</accession>
<dbReference type="GO" id="GO:0048511">
    <property type="term" value="P:rhythmic process"/>
    <property type="evidence" value="ECO:0007669"/>
    <property type="project" value="UniProtKB-KW"/>
</dbReference>
<evidence type="ECO:0000256" key="8">
    <source>
        <dbReference type="PROSITE-ProRule" id="PRU00169"/>
    </source>
</evidence>
<dbReference type="AlphaFoldDB" id="A0A9P0ZUJ0"/>
<evidence type="ECO:0008006" key="15">
    <source>
        <dbReference type="Google" id="ProtNLM"/>
    </source>
</evidence>
<comment type="caution">
    <text evidence="13">The sequence shown here is derived from an EMBL/GenBank/DDBJ whole genome shotgun (WGS) entry which is preliminary data.</text>
</comment>
<dbReference type="EMBL" id="CAMAPE010000054">
    <property type="protein sequence ID" value="CAH9111029.1"/>
    <property type="molecule type" value="Genomic_DNA"/>
</dbReference>
<dbReference type="InterPro" id="IPR001789">
    <property type="entry name" value="Sig_transdc_resp-reg_receiver"/>
</dbReference>
<comment type="caution">
    <text evidence="8">Lacks conserved residue(s) required for the propagation of feature annotation.</text>
</comment>
<keyword evidence="3" id="KW-0902">Two-component regulatory system</keyword>
<keyword evidence="14" id="KW-1185">Reference proteome</keyword>
<sequence>MGEFVVISDDRGGGGGGAATELGIQETEGVELLTAPGQRKAEEGNESPSATAAESWEVLLPKMVFKVLLVESDDSTRQIIAALLRKCSFKVTAVGDGLKAWEVLKKRPRNVDLILTEVDLPSISGYALLTLIMEHELCKNIPVIMMSARDSISTVYKCMLRGAADFLVKPVRKNELRNLWQHVWRRQASSKREEGQADESVVQQKFEATAENDGFNNDSSGFKACNERNKDCIQKGSDDAQSSCTKPEIQEPHPIPSGIQLRNPENQVSGEDRSSYENNPTILELPKQATSLVGPFDNHPNCNYISSSPSLDLSLTRHTSGSINQLSDERHRLKLSDASAFTRYVSKGVHPRDLRSPNTLNQQRGDDDHNSDTQGPTKSFQCLIQRADIESGQGGETALPSPTGTVFSVPIPVRTVTFDSLSNTYSFMAYPFHCLNHQSIHSQQCNGLTNQNVSSVTTQANYQQGFHSEPERAHVSSTTDQSANNGNGVMNCHYTAVDSKSECRNEEASVAQDRNSQKLQRQAALDKFRLKRKDRCFEKKVRYESRKKLAEQRPRVKGQFVRHLPSEPPPGDT</sequence>
<organism evidence="13 14">
    <name type="scientific">Cuscuta europaea</name>
    <name type="common">European dodder</name>
    <dbReference type="NCBI Taxonomy" id="41803"/>
    <lineage>
        <taxon>Eukaryota</taxon>
        <taxon>Viridiplantae</taxon>
        <taxon>Streptophyta</taxon>
        <taxon>Embryophyta</taxon>
        <taxon>Tracheophyta</taxon>
        <taxon>Spermatophyta</taxon>
        <taxon>Magnoliopsida</taxon>
        <taxon>eudicotyledons</taxon>
        <taxon>Gunneridae</taxon>
        <taxon>Pentapetalae</taxon>
        <taxon>asterids</taxon>
        <taxon>lamiids</taxon>
        <taxon>Solanales</taxon>
        <taxon>Convolvulaceae</taxon>
        <taxon>Cuscuteae</taxon>
        <taxon>Cuscuta</taxon>
        <taxon>Cuscuta subgen. Cuscuta</taxon>
    </lineage>
</organism>
<comment type="similarity">
    <text evidence="2">Belongs to the ARR-like family.</text>
</comment>
<proteinExistence type="inferred from homology"/>
<keyword evidence="5" id="KW-0090">Biological rhythms</keyword>
<dbReference type="CDD" id="cd17582">
    <property type="entry name" value="psREC_PRR"/>
    <property type="match status" value="1"/>
</dbReference>
<dbReference type="Pfam" id="PF06203">
    <property type="entry name" value="CCT"/>
    <property type="match status" value="1"/>
</dbReference>
<dbReference type="PROSITE" id="PS51017">
    <property type="entry name" value="CCT"/>
    <property type="match status" value="1"/>
</dbReference>